<dbReference type="AlphaFoldDB" id="D7B9W6"/>
<evidence type="ECO:0000313" key="2">
    <source>
        <dbReference type="Proteomes" id="UP000001916"/>
    </source>
</evidence>
<dbReference type="RefSeq" id="WP_013157006.1">
    <property type="nucleotide sequence ID" value="NC_014212.1"/>
</dbReference>
<dbReference type="EMBL" id="CP002042">
    <property type="protein sequence ID" value="ADH62400.1"/>
    <property type="molecule type" value="Genomic_DNA"/>
</dbReference>
<protein>
    <submittedName>
        <fullName evidence="1">Uncharacterized protein</fullName>
    </submittedName>
</protein>
<sequence>MDLAGATIQGPGKALDVLEGAITEAYPDRRQREGEAPRIGMTARRRKLPTELEALIGTGKIWVVGGFFIVNRIQTQGWQPGPMYLKAGGMRFHIVALKPLPKQGYLALTTHENLVLWSFKALVTPTPEQLKLLPVKEKVNRP</sequence>
<dbReference type="Proteomes" id="UP000001916">
    <property type="component" value="Chromosome"/>
</dbReference>
<gene>
    <name evidence="1" type="ordered locus">Mesil_0464</name>
</gene>
<accession>D7B9W6</accession>
<dbReference type="KEGG" id="msv:Mesil_0464"/>
<dbReference type="HOGENOM" id="CLU_1813524_0_0_0"/>
<keyword evidence="2" id="KW-1185">Reference proteome</keyword>
<evidence type="ECO:0000313" key="1">
    <source>
        <dbReference type="EMBL" id="ADH62400.1"/>
    </source>
</evidence>
<name>D7B9W6_ALLS1</name>
<reference evidence="1 2" key="1">
    <citation type="journal article" date="2010" name="Stand. Genomic Sci.">
        <title>Complete genome sequence of Meiothermus silvanus type strain (VI-R2).</title>
        <authorList>
            <person name="Sikorski J."/>
            <person name="Tindall B.J."/>
            <person name="Lowry S."/>
            <person name="Lucas S."/>
            <person name="Nolan M."/>
            <person name="Copeland A."/>
            <person name="Glavina Del Rio T."/>
            <person name="Tice H."/>
            <person name="Cheng J.F."/>
            <person name="Han C."/>
            <person name="Pitluck S."/>
            <person name="Liolios K."/>
            <person name="Ivanova N."/>
            <person name="Mavromatis K."/>
            <person name="Mikhailova N."/>
            <person name="Pati A."/>
            <person name="Goodwin L."/>
            <person name="Chen A."/>
            <person name="Palaniappan K."/>
            <person name="Land M."/>
            <person name="Hauser L."/>
            <person name="Chang Y.J."/>
            <person name="Jeffries C.D."/>
            <person name="Rohde M."/>
            <person name="Goker M."/>
            <person name="Woyke T."/>
            <person name="Bristow J."/>
            <person name="Eisen J.A."/>
            <person name="Markowitz V."/>
            <person name="Hugenholtz P."/>
            <person name="Kyrpides N.C."/>
            <person name="Klenk H.P."/>
            <person name="Lapidus A."/>
        </authorList>
    </citation>
    <scope>NUCLEOTIDE SEQUENCE [LARGE SCALE GENOMIC DNA]</scope>
    <source>
        <strain evidence="2">ATCC 700542 / DSM 9946 / VI-R2</strain>
    </source>
</reference>
<organism evidence="1 2">
    <name type="scientific">Allomeiothermus silvanus (strain ATCC 700542 / DSM 9946 / NBRC 106475 / NCIMB 13440 / VI-R2)</name>
    <name type="common">Thermus silvanus</name>
    <dbReference type="NCBI Taxonomy" id="526227"/>
    <lineage>
        <taxon>Bacteria</taxon>
        <taxon>Thermotogati</taxon>
        <taxon>Deinococcota</taxon>
        <taxon>Deinococci</taxon>
        <taxon>Thermales</taxon>
        <taxon>Thermaceae</taxon>
        <taxon>Allomeiothermus</taxon>
    </lineage>
</organism>
<proteinExistence type="predicted"/>